<keyword evidence="6 8" id="KW-0418">Kinase</keyword>
<dbReference type="PROSITE" id="PS50890">
    <property type="entry name" value="PUA"/>
    <property type="match status" value="1"/>
</dbReference>
<comment type="subcellular location">
    <subcellularLocation>
        <location evidence="8">Cytoplasm</location>
    </subcellularLocation>
</comment>
<dbReference type="HAMAP" id="MF_00456">
    <property type="entry name" value="ProB"/>
    <property type="match status" value="1"/>
</dbReference>
<dbReference type="RefSeq" id="WP_042533711.1">
    <property type="nucleotide sequence ID" value="NZ_CAXOIH010000017.1"/>
</dbReference>
<evidence type="ECO:0000256" key="1">
    <source>
        <dbReference type="ARBA" id="ARBA00022490"/>
    </source>
</evidence>
<evidence type="ECO:0000256" key="5">
    <source>
        <dbReference type="ARBA" id="ARBA00022741"/>
    </source>
</evidence>
<dbReference type="GO" id="GO:0004349">
    <property type="term" value="F:glutamate 5-kinase activity"/>
    <property type="evidence" value="ECO:0007669"/>
    <property type="project" value="UniProtKB-UniRule"/>
</dbReference>
<dbReference type="NCBIfam" id="TIGR01027">
    <property type="entry name" value="proB"/>
    <property type="match status" value="1"/>
</dbReference>
<dbReference type="OrthoDB" id="9804434at2"/>
<protein>
    <recommendedName>
        <fullName evidence="8">Glutamate 5-kinase</fullName>
        <ecNumber evidence="8">2.7.2.11</ecNumber>
    </recommendedName>
    <alternativeName>
        <fullName evidence="8">Gamma-glutamyl kinase</fullName>
        <shortName evidence="8">GK</shortName>
    </alternativeName>
</protein>
<reference evidence="10 11" key="1">
    <citation type="submission" date="2014-11" db="EMBL/GenBank/DDBJ databases">
        <authorList>
            <person name="Urmite Genomes Urmite Genomes"/>
        </authorList>
    </citation>
    <scope>NUCLEOTIDE SEQUENCE [LARGE SCALE GENOMIC DNA]</scope>
    <source>
        <strain evidence="10 11">Oc5</strain>
    </source>
</reference>
<dbReference type="InterPro" id="IPR005715">
    <property type="entry name" value="Glu_5kinase/COase_Synthase"/>
</dbReference>
<dbReference type="Pfam" id="PF00696">
    <property type="entry name" value="AA_kinase"/>
    <property type="match status" value="1"/>
</dbReference>
<dbReference type="CDD" id="cd04242">
    <property type="entry name" value="AAK_G5K_ProB"/>
    <property type="match status" value="1"/>
</dbReference>
<feature type="domain" description="PUA" evidence="9">
    <location>
        <begin position="277"/>
        <end position="360"/>
    </location>
</feature>
<evidence type="ECO:0000313" key="11">
    <source>
        <dbReference type="Proteomes" id="UP000040453"/>
    </source>
</evidence>
<dbReference type="PANTHER" id="PTHR43654:SF1">
    <property type="entry name" value="ISOPENTENYL PHOSPHATE KINASE"/>
    <property type="match status" value="1"/>
</dbReference>
<dbReference type="Pfam" id="PF01472">
    <property type="entry name" value="PUA"/>
    <property type="match status" value="1"/>
</dbReference>
<dbReference type="PROSITE" id="PS00902">
    <property type="entry name" value="GLUTAMATE_5_KINASE"/>
    <property type="match status" value="1"/>
</dbReference>
<dbReference type="InterPro" id="IPR001057">
    <property type="entry name" value="Glu/AcGlu_kinase"/>
</dbReference>
<evidence type="ECO:0000256" key="6">
    <source>
        <dbReference type="ARBA" id="ARBA00022777"/>
    </source>
</evidence>
<sequence>MAAKRIVVKIGSSSLTNTHGEIDQQQLEDHVHALALLHQNNMEVILVSSGAIAAGFKQLGYSSRPVTQKGKQAAAAVGQGLLIQTYMEKLKEYNITAAQILLTRSDFSDQGRYRNAYATMEELLERRVIPIINENDTIAIDELTFGDNDMLSALVGGLIHADHLILLTDINGIYDKNPTRHPDATRYDHLMKLSTELIAQTDATGSKVGTGGMKSKLMAAKMASSVGIPVFIGRGYGKEKLAAILDGKGDGTYIDSERKAHLPANKQWISLHSDLDGRVVIDEGAEKALMYHGSSLLSPGITAVEGYFVKGDVVEVYGKSALLGRGQVKCSSEELDAVMKLRESDYIHAVPTIEVIHRDKWVSFETMKGELS</sequence>
<dbReference type="InterPro" id="IPR036974">
    <property type="entry name" value="PUA_sf"/>
</dbReference>
<dbReference type="PANTHER" id="PTHR43654">
    <property type="entry name" value="GLUTAMATE 5-KINASE"/>
    <property type="match status" value="1"/>
</dbReference>
<dbReference type="InterPro" id="IPR036393">
    <property type="entry name" value="AceGlu_kinase-like_sf"/>
</dbReference>
<dbReference type="SUPFAM" id="SSF53633">
    <property type="entry name" value="Carbamate kinase-like"/>
    <property type="match status" value="1"/>
</dbReference>
<dbReference type="EMBL" id="CDGG01000001">
    <property type="protein sequence ID" value="CEI83443.1"/>
    <property type="molecule type" value="Genomic_DNA"/>
</dbReference>
<comment type="catalytic activity">
    <reaction evidence="8">
        <text>L-glutamate + ATP = L-glutamyl 5-phosphate + ADP</text>
        <dbReference type="Rhea" id="RHEA:14877"/>
        <dbReference type="ChEBI" id="CHEBI:29985"/>
        <dbReference type="ChEBI" id="CHEBI:30616"/>
        <dbReference type="ChEBI" id="CHEBI:58274"/>
        <dbReference type="ChEBI" id="CHEBI:456216"/>
        <dbReference type="EC" id="2.7.2.11"/>
    </reaction>
</comment>
<dbReference type="SMART" id="SM00359">
    <property type="entry name" value="PUA"/>
    <property type="match status" value="1"/>
</dbReference>
<dbReference type="SUPFAM" id="SSF88697">
    <property type="entry name" value="PUA domain-like"/>
    <property type="match status" value="1"/>
</dbReference>
<comment type="similarity">
    <text evidence="8">Belongs to the glutamate 5-kinase family.</text>
</comment>
<keyword evidence="7 8" id="KW-0067">ATP-binding</keyword>
<organism evidence="10 11">
    <name type="scientific">Oceanobacillus oncorhynchi</name>
    <dbReference type="NCBI Taxonomy" id="545501"/>
    <lineage>
        <taxon>Bacteria</taxon>
        <taxon>Bacillati</taxon>
        <taxon>Bacillota</taxon>
        <taxon>Bacilli</taxon>
        <taxon>Bacillales</taxon>
        <taxon>Bacillaceae</taxon>
        <taxon>Oceanobacillus</taxon>
    </lineage>
</organism>
<dbReference type="PRINTS" id="PR00474">
    <property type="entry name" value="GLU5KINASE"/>
</dbReference>
<comment type="pathway">
    <text evidence="8">Amino-acid biosynthesis; L-proline biosynthesis; L-glutamate 5-semialdehyde from L-glutamate: step 1/2.</text>
</comment>
<dbReference type="AlphaFoldDB" id="A0A0A1MK25"/>
<gene>
    <name evidence="8 10" type="primary">proB</name>
    <name evidence="10" type="ORF">BN997_03353</name>
</gene>
<dbReference type="Gene3D" id="3.40.1160.10">
    <property type="entry name" value="Acetylglutamate kinase-like"/>
    <property type="match status" value="1"/>
</dbReference>
<accession>A0A0A1MK25</accession>
<keyword evidence="2 8" id="KW-0028">Amino-acid biosynthesis</keyword>
<dbReference type="Gene3D" id="2.30.130.10">
    <property type="entry name" value="PUA domain"/>
    <property type="match status" value="1"/>
</dbReference>
<dbReference type="Proteomes" id="UP000040453">
    <property type="component" value="Unassembled WGS sequence"/>
</dbReference>
<dbReference type="GO" id="GO:0005524">
    <property type="term" value="F:ATP binding"/>
    <property type="evidence" value="ECO:0007669"/>
    <property type="project" value="UniProtKB-KW"/>
</dbReference>
<dbReference type="GO" id="GO:0005829">
    <property type="term" value="C:cytosol"/>
    <property type="evidence" value="ECO:0007669"/>
    <property type="project" value="TreeGrafter"/>
</dbReference>
<keyword evidence="1 8" id="KW-0963">Cytoplasm</keyword>
<comment type="function">
    <text evidence="8">Catalyzes the transfer of a phosphate group to glutamate to form L-glutamate 5-phosphate.</text>
</comment>
<dbReference type="EC" id="2.7.2.11" evidence="8"/>
<dbReference type="FunFam" id="3.40.1160.10:FF:000018">
    <property type="entry name" value="Glutamate 5-kinase"/>
    <property type="match status" value="1"/>
</dbReference>
<feature type="binding site" evidence="8">
    <location>
        <position position="9"/>
    </location>
    <ligand>
        <name>ATP</name>
        <dbReference type="ChEBI" id="CHEBI:30616"/>
    </ligand>
</feature>
<dbReference type="GO" id="GO:0055129">
    <property type="term" value="P:L-proline biosynthetic process"/>
    <property type="evidence" value="ECO:0007669"/>
    <property type="project" value="UniProtKB-UniRule"/>
</dbReference>
<evidence type="ECO:0000256" key="3">
    <source>
        <dbReference type="ARBA" id="ARBA00022650"/>
    </source>
</evidence>
<evidence type="ECO:0000256" key="2">
    <source>
        <dbReference type="ARBA" id="ARBA00022605"/>
    </source>
</evidence>
<dbReference type="InterPro" id="IPR019797">
    <property type="entry name" value="Glutamate_5-kinase_CS"/>
</dbReference>
<dbReference type="InterPro" id="IPR011529">
    <property type="entry name" value="Glu_5kinase"/>
</dbReference>
<keyword evidence="11" id="KW-1185">Reference proteome</keyword>
<name>A0A0A1MK25_9BACI</name>
<evidence type="ECO:0000256" key="8">
    <source>
        <dbReference type="HAMAP-Rule" id="MF_00456"/>
    </source>
</evidence>
<dbReference type="PIRSF" id="PIRSF000729">
    <property type="entry name" value="GK"/>
    <property type="match status" value="1"/>
</dbReference>
<dbReference type="InterPro" id="IPR001048">
    <property type="entry name" value="Asp/Glu/Uridylate_kinase"/>
</dbReference>
<dbReference type="GO" id="GO:0003723">
    <property type="term" value="F:RNA binding"/>
    <property type="evidence" value="ECO:0007669"/>
    <property type="project" value="InterPro"/>
</dbReference>
<keyword evidence="4 8" id="KW-0808">Transferase</keyword>
<dbReference type="STRING" id="545501.BN997_03353"/>
<evidence type="ECO:0000313" key="10">
    <source>
        <dbReference type="EMBL" id="CEI83443.1"/>
    </source>
</evidence>
<dbReference type="InterPro" id="IPR041739">
    <property type="entry name" value="G5K_ProB"/>
</dbReference>
<feature type="binding site" evidence="8">
    <location>
        <position position="49"/>
    </location>
    <ligand>
        <name>substrate</name>
    </ligand>
</feature>
<keyword evidence="3 8" id="KW-0641">Proline biosynthesis</keyword>
<evidence type="ECO:0000259" key="9">
    <source>
        <dbReference type="SMART" id="SM00359"/>
    </source>
</evidence>
<dbReference type="InterPro" id="IPR002478">
    <property type="entry name" value="PUA"/>
</dbReference>
<feature type="binding site" evidence="8">
    <location>
        <position position="136"/>
    </location>
    <ligand>
        <name>substrate</name>
    </ligand>
</feature>
<keyword evidence="5 8" id="KW-0547">Nucleotide-binding</keyword>
<dbReference type="UniPathway" id="UPA00098">
    <property type="reaction ID" value="UER00359"/>
</dbReference>
<feature type="binding site" evidence="8">
    <location>
        <begin position="210"/>
        <end position="216"/>
    </location>
    <ligand>
        <name>ATP</name>
        <dbReference type="ChEBI" id="CHEBI:30616"/>
    </ligand>
</feature>
<dbReference type="CDD" id="cd21157">
    <property type="entry name" value="PUA_G5K"/>
    <property type="match status" value="1"/>
</dbReference>
<proteinExistence type="inferred from homology"/>
<dbReference type="InterPro" id="IPR015947">
    <property type="entry name" value="PUA-like_sf"/>
</dbReference>
<evidence type="ECO:0000256" key="4">
    <source>
        <dbReference type="ARBA" id="ARBA00022679"/>
    </source>
</evidence>
<feature type="binding site" evidence="8">
    <location>
        <begin position="168"/>
        <end position="169"/>
    </location>
    <ligand>
        <name>ATP</name>
        <dbReference type="ChEBI" id="CHEBI:30616"/>
    </ligand>
</feature>
<evidence type="ECO:0000256" key="7">
    <source>
        <dbReference type="ARBA" id="ARBA00022840"/>
    </source>
</evidence>
<feature type="binding site" evidence="8">
    <location>
        <position position="148"/>
    </location>
    <ligand>
        <name>substrate</name>
    </ligand>
</feature>